<dbReference type="GO" id="GO:0006508">
    <property type="term" value="P:proteolysis"/>
    <property type="evidence" value="ECO:0007669"/>
    <property type="project" value="TreeGrafter"/>
</dbReference>
<dbReference type="SUPFAM" id="SSF52540">
    <property type="entry name" value="P-loop containing nucleoside triphosphate hydrolases"/>
    <property type="match status" value="1"/>
</dbReference>
<feature type="region of interest" description="Disordered" evidence="1">
    <location>
        <begin position="275"/>
        <end position="365"/>
    </location>
</feature>
<feature type="domain" description="ATPase AAA-type core" evidence="3">
    <location>
        <begin position="207"/>
        <end position="263"/>
    </location>
</feature>
<feature type="transmembrane region" description="Helical" evidence="2">
    <location>
        <begin position="637"/>
        <end position="658"/>
    </location>
</feature>
<dbReference type="PANTHER" id="PTHR23076:SF37">
    <property type="entry name" value="ATP-DEPENDENT ZINC METALLOPROTEASE FTSH 4, MITOCHONDRIAL"/>
    <property type="match status" value="1"/>
</dbReference>
<dbReference type="GO" id="GO:0045037">
    <property type="term" value="P:protein import into chloroplast stroma"/>
    <property type="evidence" value="ECO:0007669"/>
    <property type="project" value="TreeGrafter"/>
</dbReference>
<feature type="compositionally biased region" description="Polar residues" evidence="1">
    <location>
        <begin position="295"/>
        <end position="324"/>
    </location>
</feature>
<dbReference type="Pfam" id="PF00004">
    <property type="entry name" value="AAA"/>
    <property type="match status" value="1"/>
</dbReference>
<dbReference type="AlphaFoldDB" id="A0A7W7DA01"/>
<dbReference type="Gene3D" id="1.10.8.60">
    <property type="match status" value="1"/>
</dbReference>
<comment type="caution">
    <text evidence="4">The sequence shown here is derived from an EMBL/GenBank/DDBJ whole genome shotgun (WGS) entry which is preliminary data.</text>
</comment>
<feature type="compositionally biased region" description="Low complexity" evidence="1">
    <location>
        <begin position="353"/>
        <end position="365"/>
    </location>
</feature>
<gene>
    <name evidence="4" type="ORF">BJ982_004549</name>
</gene>
<name>A0A7W7DA01_9ACTN</name>
<accession>A0A7W7DA01</accession>
<dbReference type="GO" id="GO:0016887">
    <property type="term" value="F:ATP hydrolysis activity"/>
    <property type="evidence" value="ECO:0007669"/>
    <property type="project" value="InterPro"/>
</dbReference>
<organism evidence="4 5">
    <name type="scientific">Sphaerisporangium siamense</name>
    <dbReference type="NCBI Taxonomy" id="795645"/>
    <lineage>
        <taxon>Bacteria</taxon>
        <taxon>Bacillati</taxon>
        <taxon>Actinomycetota</taxon>
        <taxon>Actinomycetes</taxon>
        <taxon>Streptosporangiales</taxon>
        <taxon>Streptosporangiaceae</taxon>
        <taxon>Sphaerisporangium</taxon>
    </lineage>
</organism>
<feature type="compositionally biased region" description="Polar residues" evidence="1">
    <location>
        <begin position="742"/>
        <end position="755"/>
    </location>
</feature>
<dbReference type="InterPro" id="IPR027417">
    <property type="entry name" value="P-loop_NTPase"/>
</dbReference>
<dbReference type="EMBL" id="JACHND010000001">
    <property type="protein sequence ID" value="MBB4703005.1"/>
    <property type="molecule type" value="Genomic_DNA"/>
</dbReference>
<feature type="region of interest" description="Disordered" evidence="1">
    <location>
        <begin position="738"/>
        <end position="761"/>
    </location>
</feature>
<keyword evidence="2" id="KW-1133">Transmembrane helix</keyword>
<keyword evidence="2" id="KW-0812">Transmembrane</keyword>
<feature type="compositionally biased region" description="Polar residues" evidence="1">
    <location>
        <begin position="536"/>
        <end position="547"/>
    </location>
</feature>
<evidence type="ECO:0000256" key="1">
    <source>
        <dbReference type="SAM" id="MobiDB-lite"/>
    </source>
</evidence>
<keyword evidence="5" id="KW-1185">Reference proteome</keyword>
<evidence type="ECO:0000256" key="2">
    <source>
        <dbReference type="SAM" id="Phobius"/>
    </source>
</evidence>
<proteinExistence type="predicted"/>
<dbReference type="GO" id="GO:0004176">
    <property type="term" value="F:ATP-dependent peptidase activity"/>
    <property type="evidence" value="ECO:0007669"/>
    <property type="project" value="TreeGrafter"/>
</dbReference>
<dbReference type="GO" id="GO:0005524">
    <property type="term" value="F:ATP binding"/>
    <property type="evidence" value="ECO:0007669"/>
    <property type="project" value="InterPro"/>
</dbReference>
<reference evidence="4 5" key="1">
    <citation type="submission" date="2020-08" db="EMBL/GenBank/DDBJ databases">
        <title>Sequencing the genomes of 1000 actinobacteria strains.</title>
        <authorList>
            <person name="Klenk H.-P."/>
        </authorList>
    </citation>
    <scope>NUCLEOTIDE SEQUENCE [LARGE SCALE GENOMIC DNA]</scope>
    <source>
        <strain evidence="4 5">DSM 45784</strain>
    </source>
</reference>
<evidence type="ECO:0000313" key="4">
    <source>
        <dbReference type="EMBL" id="MBB4703005.1"/>
    </source>
</evidence>
<sequence length="761" mass="80350">MLVVAFLVMALRHVVVLEGTAGFGEALGAVASGYVGPVVLVLIVIETLRQVHILTAERSATYRRRRDARLARLDRWAHTSLDDRSRHLLATTAKSLFWLVVAALILAEIVGAPPLNALLRAPDLLGELIAYAPQLALGVLFVGIIAGALLWRFLRAGIDTCLPGEIATRLSDIWGQDHIVDRLRDHVVLLRDPTPFEARGGHVSRGLLLSGPPGTGKTLMAESLAGESAKPYVHVRPDAFTGPLPALRALKMKTLFRRLRRLALRHNGVIVHFPNAETWSSPPRSPHPTPHGNARLSSRTPPSDAMPTNGTTAPTRAMTENGSASPERWLENGPFPPSKPILDAPLAPPNAPSPASGTAASVSAATPRNAHAGVLPASDDHLSATGRPPALMSLLAELSGLTRPHGFFNVHVRRLLGMRPLPPPKHRILVVLSSDSPKSLDDSLVRPGLIDRVYEVAFPSKAGRLRIYQAHFAQVRHQLTPDQLDTLAATTPGFTGPAIRTLVNESLITALRAEREHITWPDIMTAHRLTLSNATKAPQPLTPTQSEPGPAAVNGAPTRTGTRSGTGPGMGIGIRPEAETAPRNGMPNGTGIDTGTWTGTEAGSGVGDTNGTAPLSGRRARYGYGAAPGRRRFIGPVGMVVAAVIGLVVFVLIGVALFGGDQISADGGGSTGLSLRAVAAMLAGLVVLGAGAVVAVMAVRAQQAARARAEENRARAVERTQLLAAALDPETAMRLLGYPSEQPASPTPLHTTTGQPLDFKV</sequence>
<evidence type="ECO:0000259" key="3">
    <source>
        <dbReference type="Pfam" id="PF00004"/>
    </source>
</evidence>
<feature type="transmembrane region" description="Helical" evidence="2">
    <location>
        <begin position="96"/>
        <end position="115"/>
    </location>
</feature>
<dbReference type="Gene3D" id="3.40.50.300">
    <property type="entry name" value="P-loop containing nucleotide triphosphate hydrolases"/>
    <property type="match status" value="2"/>
</dbReference>
<dbReference type="RefSeq" id="WP_184883167.1">
    <property type="nucleotide sequence ID" value="NZ_BOOV01000005.1"/>
</dbReference>
<dbReference type="Proteomes" id="UP000542210">
    <property type="component" value="Unassembled WGS sequence"/>
</dbReference>
<dbReference type="InterPro" id="IPR003959">
    <property type="entry name" value="ATPase_AAA_core"/>
</dbReference>
<feature type="transmembrane region" description="Helical" evidence="2">
    <location>
        <begin position="26"/>
        <end position="45"/>
    </location>
</feature>
<feature type="region of interest" description="Disordered" evidence="1">
    <location>
        <begin position="536"/>
        <end position="570"/>
    </location>
</feature>
<keyword evidence="2" id="KW-0472">Membrane</keyword>
<dbReference type="PANTHER" id="PTHR23076">
    <property type="entry name" value="METALLOPROTEASE M41 FTSH"/>
    <property type="match status" value="1"/>
</dbReference>
<protein>
    <submittedName>
        <fullName evidence="4">SpoVK/Ycf46/Vps4 family AAA+-type ATPase</fullName>
    </submittedName>
</protein>
<feature type="transmembrane region" description="Helical" evidence="2">
    <location>
        <begin position="678"/>
        <end position="699"/>
    </location>
</feature>
<evidence type="ECO:0000313" key="5">
    <source>
        <dbReference type="Proteomes" id="UP000542210"/>
    </source>
</evidence>
<feature type="transmembrane region" description="Helical" evidence="2">
    <location>
        <begin position="135"/>
        <end position="154"/>
    </location>
</feature>